<keyword evidence="2" id="KW-1185">Reference proteome</keyword>
<protein>
    <submittedName>
        <fullName evidence="1">Uncharacterized protein</fullName>
    </submittedName>
</protein>
<gene>
    <name evidence="1" type="ORF">TNCV_986211</name>
</gene>
<reference evidence="1" key="1">
    <citation type="submission" date="2020-08" db="EMBL/GenBank/DDBJ databases">
        <title>Multicomponent nature underlies the extraordinary mechanical properties of spider dragline silk.</title>
        <authorList>
            <person name="Kono N."/>
            <person name="Nakamura H."/>
            <person name="Mori M."/>
            <person name="Yoshida Y."/>
            <person name="Ohtoshi R."/>
            <person name="Malay A.D."/>
            <person name="Moran D.A.P."/>
            <person name="Tomita M."/>
            <person name="Numata K."/>
            <person name="Arakawa K."/>
        </authorList>
    </citation>
    <scope>NUCLEOTIDE SEQUENCE</scope>
</reference>
<dbReference type="AlphaFoldDB" id="A0A8X6VIC6"/>
<sequence>MPAQTSLVKPKMALQNFVEKFWDSHREVRICFPEIFPPFFHLRRALRFHSSNDVKEAMRDFFENQSQSFYSEDVDLLSKQYDMCYHSQDS</sequence>
<accession>A0A8X6VIC6</accession>
<comment type="caution">
    <text evidence="1">The sequence shown here is derived from an EMBL/GenBank/DDBJ whole genome shotgun (WGS) entry which is preliminary data.</text>
</comment>
<dbReference type="Proteomes" id="UP000887159">
    <property type="component" value="Unassembled WGS sequence"/>
</dbReference>
<dbReference type="EMBL" id="BMAU01021324">
    <property type="protein sequence ID" value="GFY13849.1"/>
    <property type="molecule type" value="Genomic_DNA"/>
</dbReference>
<proteinExistence type="predicted"/>
<organism evidence="1 2">
    <name type="scientific">Trichonephila clavipes</name>
    <name type="common">Golden silk orbweaver</name>
    <name type="synonym">Nephila clavipes</name>
    <dbReference type="NCBI Taxonomy" id="2585209"/>
    <lineage>
        <taxon>Eukaryota</taxon>
        <taxon>Metazoa</taxon>
        <taxon>Ecdysozoa</taxon>
        <taxon>Arthropoda</taxon>
        <taxon>Chelicerata</taxon>
        <taxon>Arachnida</taxon>
        <taxon>Araneae</taxon>
        <taxon>Araneomorphae</taxon>
        <taxon>Entelegynae</taxon>
        <taxon>Araneoidea</taxon>
        <taxon>Nephilidae</taxon>
        <taxon>Trichonephila</taxon>
    </lineage>
</organism>
<name>A0A8X6VIC6_TRICX</name>
<evidence type="ECO:0000313" key="2">
    <source>
        <dbReference type="Proteomes" id="UP000887159"/>
    </source>
</evidence>
<evidence type="ECO:0000313" key="1">
    <source>
        <dbReference type="EMBL" id="GFY13849.1"/>
    </source>
</evidence>